<sequence>MASQSNFVYGWIYSDGNIINDAIEGVKYDRKMTRLVKLDFSLKYQDLLNLLYAKLWMDAAVYKLNICRRFLNPVTNQFELAPMYDDDDVEFMFETVLDSANRKFFVELYVEKVTIGLGQSSNEVVQISTSHYTSTSSQSSKKLRISESVGGSGDFSSASSSRLLYMTRVDSDGNSRGSSEYRDEDIPFYRSFDGASMVASFDEPIIQKGGNILNPTELENGMVFETKEDLLNVLKNVHVANHLEMKVVKSNSECLKVECKRKTTSCVWMLRARKRKSHNYFEIMETKGPHTCLNPNMTQDHCNLNSSNIAQVIATQIVADPGVSDKVLEATAVSHFGYRPSRRKIRHARKKLEKSLFKSSEESYGYLPFFMNALQSFNHGTHVDWHFKEHDLGLPITEVARFKRVFWAFKPCIDAFPHCMPVLLIDGTHLYDKYHGVLLTATAVDGFNHLIPVAFAIVEAENIASWSWFMDRVKKKVVLRRRDVCVISDRHAGIISAMNNPELGWREPQGHHRFCARHLAANFGKEFKGGLKDRIVALCSQLTGPKFTMHWNALLAIEPRAEEWFADKALKHWALAFDDGKRFGIMTTNFAESWNNAIKASRKLPITALVKSIFYKVVEYFDQRRLEIENQSVDGNEFTKHATTILNRWKKRASGHHVKVFDRDTWVFEVTTMRRGQKGGNKQIVRLMERICTCNKWQTYHIPCSHVLACCANQNIQHTSLVSEWYRLDNARKVYATPFEPLPHEDVWPILDGFPKVVADDEMITKKSGRKKSTRYKNEMDFQASRKSKRTSSGASSSVP</sequence>
<name>A0AAD8GT59_9APIA</name>
<dbReference type="GO" id="GO:0008270">
    <property type="term" value="F:zinc ion binding"/>
    <property type="evidence" value="ECO:0007669"/>
    <property type="project" value="UniProtKB-KW"/>
</dbReference>
<accession>A0AAD8GT59</accession>
<keyword evidence="2 4" id="KW-0863">Zinc-finger</keyword>
<keyword evidence="1" id="KW-0479">Metal-binding</keyword>
<dbReference type="InterPro" id="IPR018289">
    <property type="entry name" value="MULE_transposase_dom"/>
</dbReference>
<dbReference type="Pfam" id="PF10551">
    <property type="entry name" value="MULE"/>
    <property type="match status" value="1"/>
</dbReference>
<dbReference type="PANTHER" id="PTHR31973:SF195">
    <property type="entry name" value="MUDR FAMILY TRANSPOSASE"/>
    <property type="match status" value="1"/>
</dbReference>
<dbReference type="PANTHER" id="PTHR31973">
    <property type="entry name" value="POLYPROTEIN, PUTATIVE-RELATED"/>
    <property type="match status" value="1"/>
</dbReference>
<dbReference type="Pfam" id="PF03108">
    <property type="entry name" value="DBD_Tnp_Mut"/>
    <property type="match status" value="1"/>
</dbReference>
<evidence type="ECO:0000256" key="5">
    <source>
        <dbReference type="SAM" id="MobiDB-lite"/>
    </source>
</evidence>
<protein>
    <submittedName>
        <fullName evidence="7">SWIM-type domain-containing protein</fullName>
    </submittedName>
</protein>
<proteinExistence type="predicted"/>
<dbReference type="Proteomes" id="UP001237642">
    <property type="component" value="Unassembled WGS sequence"/>
</dbReference>
<evidence type="ECO:0000256" key="4">
    <source>
        <dbReference type="PROSITE-ProRule" id="PRU00325"/>
    </source>
</evidence>
<dbReference type="InterPro" id="IPR004332">
    <property type="entry name" value="Transposase_MuDR"/>
</dbReference>
<dbReference type="PROSITE" id="PS50966">
    <property type="entry name" value="ZF_SWIM"/>
    <property type="match status" value="1"/>
</dbReference>
<feature type="domain" description="SWIM-type" evidence="6">
    <location>
        <begin position="668"/>
        <end position="715"/>
    </location>
</feature>
<dbReference type="SMART" id="SM00575">
    <property type="entry name" value="ZnF_PMZ"/>
    <property type="match status" value="1"/>
</dbReference>
<dbReference type="EMBL" id="JAUIZM010000011">
    <property type="protein sequence ID" value="KAK1354009.1"/>
    <property type="molecule type" value="Genomic_DNA"/>
</dbReference>
<reference evidence="7" key="2">
    <citation type="submission" date="2023-05" db="EMBL/GenBank/DDBJ databases">
        <authorList>
            <person name="Schelkunov M.I."/>
        </authorList>
    </citation>
    <scope>NUCLEOTIDE SEQUENCE</scope>
    <source>
        <strain evidence="7">Hsosn_3</strain>
        <tissue evidence="7">Leaf</tissue>
    </source>
</reference>
<keyword evidence="8" id="KW-1185">Reference proteome</keyword>
<dbReference type="AlphaFoldDB" id="A0AAD8GT59"/>
<keyword evidence="3" id="KW-0862">Zinc</keyword>
<reference evidence="7" key="1">
    <citation type="submission" date="2023-02" db="EMBL/GenBank/DDBJ databases">
        <title>Genome of toxic invasive species Heracleum sosnowskyi carries increased number of genes despite the absence of recent whole-genome duplications.</title>
        <authorList>
            <person name="Schelkunov M."/>
            <person name="Shtratnikova V."/>
            <person name="Makarenko M."/>
            <person name="Klepikova A."/>
            <person name="Omelchenko D."/>
            <person name="Novikova G."/>
            <person name="Obukhova E."/>
            <person name="Bogdanov V."/>
            <person name="Penin A."/>
            <person name="Logacheva M."/>
        </authorList>
    </citation>
    <scope>NUCLEOTIDE SEQUENCE</scope>
    <source>
        <strain evidence="7">Hsosn_3</strain>
        <tissue evidence="7">Leaf</tissue>
    </source>
</reference>
<evidence type="ECO:0000313" key="7">
    <source>
        <dbReference type="EMBL" id="KAK1354009.1"/>
    </source>
</evidence>
<evidence type="ECO:0000313" key="8">
    <source>
        <dbReference type="Proteomes" id="UP001237642"/>
    </source>
</evidence>
<organism evidence="7 8">
    <name type="scientific">Heracleum sosnowskyi</name>
    <dbReference type="NCBI Taxonomy" id="360622"/>
    <lineage>
        <taxon>Eukaryota</taxon>
        <taxon>Viridiplantae</taxon>
        <taxon>Streptophyta</taxon>
        <taxon>Embryophyta</taxon>
        <taxon>Tracheophyta</taxon>
        <taxon>Spermatophyta</taxon>
        <taxon>Magnoliopsida</taxon>
        <taxon>eudicotyledons</taxon>
        <taxon>Gunneridae</taxon>
        <taxon>Pentapetalae</taxon>
        <taxon>asterids</taxon>
        <taxon>campanulids</taxon>
        <taxon>Apiales</taxon>
        <taxon>Apiaceae</taxon>
        <taxon>Apioideae</taxon>
        <taxon>apioid superclade</taxon>
        <taxon>Tordylieae</taxon>
        <taxon>Tordyliinae</taxon>
        <taxon>Heracleum</taxon>
    </lineage>
</organism>
<feature type="region of interest" description="Disordered" evidence="5">
    <location>
        <begin position="765"/>
        <end position="800"/>
    </location>
</feature>
<evidence type="ECO:0000259" key="6">
    <source>
        <dbReference type="PROSITE" id="PS50966"/>
    </source>
</evidence>
<dbReference type="Pfam" id="PF04434">
    <property type="entry name" value="SWIM"/>
    <property type="match status" value="1"/>
</dbReference>
<gene>
    <name evidence="7" type="ORF">POM88_047265</name>
</gene>
<dbReference type="InterPro" id="IPR007527">
    <property type="entry name" value="Znf_SWIM"/>
</dbReference>
<comment type="caution">
    <text evidence="7">The sequence shown here is derived from an EMBL/GenBank/DDBJ whole genome shotgun (WGS) entry which is preliminary data.</text>
</comment>
<evidence type="ECO:0000256" key="3">
    <source>
        <dbReference type="ARBA" id="ARBA00022833"/>
    </source>
</evidence>
<evidence type="ECO:0000256" key="1">
    <source>
        <dbReference type="ARBA" id="ARBA00022723"/>
    </source>
</evidence>
<feature type="compositionally biased region" description="Low complexity" evidence="5">
    <location>
        <begin position="791"/>
        <end position="800"/>
    </location>
</feature>
<dbReference type="InterPro" id="IPR006564">
    <property type="entry name" value="Znf_PMZ"/>
</dbReference>
<evidence type="ECO:0000256" key="2">
    <source>
        <dbReference type="ARBA" id="ARBA00022771"/>
    </source>
</evidence>